<feature type="non-terminal residue" evidence="1">
    <location>
        <position position="55"/>
    </location>
</feature>
<protein>
    <submittedName>
        <fullName evidence="1">Uncharacterized protein</fullName>
    </submittedName>
</protein>
<feature type="non-terminal residue" evidence="1">
    <location>
        <position position="1"/>
    </location>
</feature>
<evidence type="ECO:0000313" key="1">
    <source>
        <dbReference type="EMBL" id="GAF94244.1"/>
    </source>
</evidence>
<gene>
    <name evidence="1" type="ORF">S01H1_24409</name>
</gene>
<accession>X0TLW8</accession>
<comment type="caution">
    <text evidence="1">The sequence shown here is derived from an EMBL/GenBank/DDBJ whole genome shotgun (WGS) entry which is preliminary data.</text>
</comment>
<dbReference type="EMBL" id="BARS01014523">
    <property type="protein sequence ID" value="GAF94244.1"/>
    <property type="molecule type" value="Genomic_DNA"/>
</dbReference>
<name>X0TLW8_9ZZZZ</name>
<organism evidence="1">
    <name type="scientific">marine sediment metagenome</name>
    <dbReference type="NCBI Taxonomy" id="412755"/>
    <lineage>
        <taxon>unclassified sequences</taxon>
        <taxon>metagenomes</taxon>
        <taxon>ecological metagenomes</taxon>
    </lineage>
</organism>
<proteinExistence type="predicted"/>
<sequence>EATTISGVLYNAWDVTGAFTANTVAADAGVSGTTATFTGELDMTGASALIDQGRI</sequence>
<dbReference type="AlphaFoldDB" id="X0TLW8"/>
<reference evidence="1" key="1">
    <citation type="journal article" date="2014" name="Front. Microbiol.">
        <title>High frequency of phylogenetically diverse reductive dehalogenase-homologous genes in deep subseafloor sedimentary metagenomes.</title>
        <authorList>
            <person name="Kawai M."/>
            <person name="Futagami T."/>
            <person name="Toyoda A."/>
            <person name="Takaki Y."/>
            <person name="Nishi S."/>
            <person name="Hori S."/>
            <person name="Arai W."/>
            <person name="Tsubouchi T."/>
            <person name="Morono Y."/>
            <person name="Uchiyama I."/>
            <person name="Ito T."/>
            <person name="Fujiyama A."/>
            <person name="Inagaki F."/>
            <person name="Takami H."/>
        </authorList>
    </citation>
    <scope>NUCLEOTIDE SEQUENCE</scope>
    <source>
        <strain evidence="1">Expedition CK06-06</strain>
    </source>
</reference>